<evidence type="ECO:0008006" key="4">
    <source>
        <dbReference type="Google" id="ProtNLM"/>
    </source>
</evidence>
<feature type="signal peptide" evidence="1">
    <location>
        <begin position="1"/>
        <end position="23"/>
    </location>
</feature>
<feature type="chain" id="PRO_5039061269" description="Lipoprotein" evidence="1">
    <location>
        <begin position="24"/>
        <end position="224"/>
    </location>
</feature>
<dbReference type="PROSITE" id="PS51257">
    <property type="entry name" value="PROKAR_LIPOPROTEIN"/>
    <property type="match status" value="1"/>
</dbReference>
<protein>
    <recommendedName>
        <fullName evidence="4">Lipoprotein</fullName>
    </recommendedName>
</protein>
<dbReference type="EMBL" id="BOPH01000023">
    <property type="protein sequence ID" value="GIJ67160.1"/>
    <property type="molecule type" value="Genomic_DNA"/>
</dbReference>
<gene>
    <name evidence="2" type="ORF">Voc01_020770</name>
</gene>
<reference evidence="2" key="1">
    <citation type="submission" date="2021-01" db="EMBL/GenBank/DDBJ databases">
        <title>Whole genome shotgun sequence of Virgisporangium ochraceum NBRC 16418.</title>
        <authorList>
            <person name="Komaki H."/>
            <person name="Tamura T."/>
        </authorList>
    </citation>
    <scope>NUCLEOTIDE SEQUENCE</scope>
    <source>
        <strain evidence="2">NBRC 16418</strain>
    </source>
</reference>
<name>A0A8J3ZTD0_9ACTN</name>
<dbReference type="RefSeq" id="WP_203927123.1">
    <property type="nucleotide sequence ID" value="NZ_BOPH01000023.1"/>
</dbReference>
<accession>A0A8J3ZTD0</accession>
<keyword evidence="1" id="KW-0732">Signal</keyword>
<dbReference type="AlphaFoldDB" id="A0A8J3ZTD0"/>
<dbReference type="Proteomes" id="UP000635606">
    <property type="component" value="Unassembled WGS sequence"/>
</dbReference>
<organism evidence="2 3">
    <name type="scientific">Virgisporangium ochraceum</name>
    <dbReference type="NCBI Taxonomy" id="65505"/>
    <lineage>
        <taxon>Bacteria</taxon>
        <taxon>Bacillati</taxon>
        <taxon>Actinomycetota</taxon>
        <taxon>Actinomycetes</taxon>
        <taxon>Micromonosporales</taxon>
        <taxon>Micromonosporaceae</taxon>
        <taxon>Virgisporangium</taxon>
    </lineage>
</organism>
<comment type="caution">
    <text evidence="2">The sequence shown here is derived from an EMBL/GenBank/DDBJ whole genome shotgun (WGS) entry which is preliminary data.</text>
</comment>
<sequence>MRRRIIMAIGAAAGLGLALTGCAEGGTPGATPSGSPAGSGSASAGGPVASCVVGSWRSTALTADAASRRNNVSAQLTGGAGIGVRIAQNGATNIDFSSMEPVNFSAKVAGADVRGKFTYAGTASGQISTGAAPAGTSATPAPSGSWAPVGDLNWEATRLTLDLTQPVQARPFDNTPIGRYVGSETGNAVDIDPFFDQGTYTCSGDTLTITPDKEADIPWTLKRT</sequence>
<evidence type="ECO:0000256" key="1">
    <source>
        <dbReference type="SAM" id="SignalP"/>
    </source>
</evidence>
<proteinExistence type="predicted"/>
<keyword evidence="3" id="KW-1185">Reference proteome</keyword>
<evidence type="ECO:0000313" key="3">
    <source>
        <dbReference type="Proteomes" id="UP000635606"/>
    </source>
</evidence>
<evidence type="ECO:0000313" key="2">
    <source>
        <dbReference type="EMBL" id="GIJ67160.1"/>
    </source>
</evidence>